<gene>
    <name evidence="1" type="ORF">Mcate_02290</name>
</gene>
<proteinExistence type="predicted"/>
<comment type="caution">
    <text evidence="1">The sequence shown here is derived from an EMBL/GenBank/DDBJ whole genome shotgun (WGS) entry which is preliminary data.</text>
</comment>
<dbReference type="OrthoDB" id="9893282at2"/>
<organism evidence="1 2">
    <name type="scientific">Meiothermus taiwanensis</name>
    <dbReference type="NCBI Taxonomy" id="172827"/>
    <lineage>
        <taxon>Bacteria</taxon>
        <taxon>Thermotogati</taxon>
        <taxon>Deinococcota</taxon>
        <taxon>Deinococci</taxon>
        <taxon>Thermales</taxon>
        <taxon>Thermaceae</taxon>
        <taxon>Meiothermus</taxon>
    </lineage>
</organism>
<reference evidence="1 2" key="1">
    <citation type="submission" date="2018-08" db="EMBL/GenBank/DDBJ databases">
        <title>Meiothermus cateniformans JCM 15151 genome sequencing project.</title>
        <authorList>
            <person name="Da Costa M.S."/>
            <person name="Albuquerque L."/>
            <person name="Raposo P."/>
            <person name="Froufe H.J.C."/>
            <person name="Barroso C.S."/>
            <person name="Egas C."/>
        </authorList>
    </citation>
    <scope>NUCLEOTIDE SEQUENCE [LARGE SCALE GENOMIC DNA]</scope>
    <source>
        <strain evidence="1 2">JCM 15151</strain>
    </source>
</reference>
<dbReference type="RefSeq" id="WP_027888154.1">
    <property type="nucleotide sequence ID" value="NZ_JBHSXZ010000001.1"/>
</dbReference>
<dbReference type="EMBL" id="QWKX01000071">
    <property type="protein sequence ID" value="RIH75326.1"/>
    <property type="molecule type" value="Genomic_DNA"/>
</dbReference>
<accession>A0A399DTE5</accession>
<protein>
    <submittedName>
        <fullName evidence="1">Uncharacterized protein</fullName>
    </submittedName>
</protein>
<sequence length="143" mass="16571">MRTSLLWLFPGLLLGLVLLWLHGSYERMRVLQNQVSQLQRELDTFTPPQATSRPPVKPEALPQVYAWLVRQAEQQNLRLVRMEPQDAMARLVLEGGFASVFQFLKSMERPPYALWVERYSLIPTVQSAQELQLEILVGVEVQR</sequence>
<name>A0A399DTE5_9DEIN</name>
<evidence type="ECO:0000313" key="1">
    <source>
        <dbReference type="EMBL" id="RIH75326.1"/>
    </source>
</evidence>
<dbReference type="AlphaFoldDB" id="A0A399DTE5"/>
<dbReference type="Proteomes" id="UP000266089">
    <property type="component" value="Unassembled WGS sequence"/>
</dbReference>
<evidence type="ECO:0000313" key="2">
    <source>
        <dbReference type="Proteomes" id="UP000266089"/>
    </source>
</evidence>